<name>A0A8S2KH06_9BILA</name>
<evidence type="ECO:0000256" key="2">
    <source>
        <dbReference type="ARBA" id="ARBA00022692"/>
    </source>
</evidence>
<dbReference type="PANTHER" id="PTHR46208:SF1">
    <property type="entry name" value="MITOCHONDRIAL IMPORT RECEPTOR SUBUNIT TOM70"/>
    <property type="match status" value="1"/>
</dbReference>
<dbReference type="Proteomes" id="UP000676336">
    <property type="component" value="Unassembled WGS sequence"/>
</dbReference>
<dbReference type="PROSITE" id="PS50005">
    <property type="entry name" value="TPR"/>
    <property type="match status" value="1"/>
</dbReference>
<evidence type="ECO:0000256" key="9">
    <source>
        <dbReference type="ARBA" id="ARBA00038030"/>
    </source>
</evidence>
<dbReference type="GO" id="GO:0005741">
    <property type="term" value="C:mitochondrial outer membrane"/>
    <property type="evidence" value="ECO:0007669"/>
    <property type="project" value="UniProtKB-SubCell"/>
</dbReference>
<evidence type="ECO:0000313" key="13">
    <source>
        <dbReference type="EMBL" id="CAF3852993.1"/>
    </source>
</evidence>
<comment type="subcellular location">
    <subcellularLocation>
        <location evidence="1">Mitochondrion outer membrane</location>
        <topology evidence="1">Single-pass membrane protein</topology>
    </subcellularLocation>
</comment>
<dbReference type="PANTHER" id="PTHR46208">
    <property type="entry name" value="MITOCHONDRIAL IMPORT RECEPTOR SUBUNIT TOM70"/>
    <property type="match status" value="1"/>
</dbReference>
<keyword evidence="7" id="KW-0496">Mitochondrion</keyword>
<dbReference type="SMART" id="SM00028">
    <property type="entry name" value="TPR"/>
    <property type="match status" value="6"/>
</dbReference>
<comment type="caution">
    <text evidence="13">The sequence shown here is derived from an EMBL/GenBank/DDBJ whole genome shotgun (WGS) entry which is preliminary data.</text>
</comment>
<evidence type="ECO:0000256" key="3">
    <source>
        <dbReference type="ARBA" id="ARBA00022737"/>
    </source>
</evidence>
<evidence type="ECO:0008006" key="15">
    <source>
        <dbReference type="Google" id="ProtNLM"/>
    </source>
</evidence>
<dbReference type="GO" id="GO:0030150">
    <property type="term" value="P:protein import into mitochondrial matrix"/>
    <property type="evidence" value="ECO:0007669"/>
    <property type="project" value="TreeGrafter"/>
</dbReference>
<evidence type="ECO:0000256" key="5">
    <source>
        <dbReference type="ARBA" id="ARBA00022803"/>
    </source>
</evidence>
<dbReference type="InterPro" id="IPR011990">
    <property type="entry name" value="TPR-like_helical_dom_sf"/>
</dbReference>
<dbReference type="InterPro" id="IPR019734">
    <property type="entry name" value="TPR_rpt"/>
</dbReference>
<gene>
    <name evidence="13" type="ORF">SMN809_LOCUS4123</name>
</gene>
<evidence type="ECO:0000256" key="8">
    <source>
        <dbReference type="ARBA" id="ARBA00023136"/>
    </source>
</evidence>
<feature type="region of interest" description="Disordered" evidence="11">
    <location>
        <begin position="58"/>
        <end position="82"/>
    </location>
</feature>
<keyword evidence="6 12" id="KW-1133">Transmembrane helix</keyword>
<comment type="similarity">
    <text evidence="9">Belongs to the Tom70 family.</text>
</comment>
<dbReference type="GO" id="GO:0030943">
    <property type="term" value="F:mitochondrion targeting sequence binding"/>
    <property type="evidence" value="ECO:0007669"/>
    <property type="project" value="TreeGrafter"/>
</dbReference>
<dbReference type="GO" id="GO:0045039">
    <property type="term" value="P:protein insertion into mitochondrial inner membrane"/>
    <property type="evidence" value="ECO:0007669"/>
    <property type="project" value="TreeGrafter"/>
</dbReference>
<evidence type="ECO:0000256" key="12">
    <source>
        <dbReference type="SAM" id="Phobius"/>
    </source>
</evidence>
<evidence type="ECO:0000256" key="7">
    <source>
        <dbReference type="ARBA" id="ARBA00023128"/>
    </source>
</evidence>
<dbReference type="GO" id="GO:0008320">
    <property type="term" value="F:protein transmembrane transporter activity"/>
    <property type="evidence" value="ECO:0007669"/>
    <property type="project" value="TreeGrafter"/>
</dbReference>
<keyword evidence="5 10" id="KW-0802">TPR repeat</keyword>
<keyword evidence="8 12" id="KW-0472">Membrane</keyword>
<evidence type="ECO:0000256" key="1">
    <source>
        <dbReference type="ARBA" id="ARBA00004572"/>
    </source>
</evidence>
<accession>A0A8S2KH06</accession>
<dbReference type="Gene3D" id="1.25.40.10">
    <property type="entry name" value="Tetratricopeptide repeat domain"/>
    <property type="match status" value="2"/>
</dbReference>
<keyword evidence="3" id="KW-0677">Repeat</keyword>
<evidence type="ECO:0000256" key="10">
    <source>
        <dbReference type="PROSITE-ProRule" id="PRU00339"/>
    </source>
</evidence>
<evidence type="ECO:0000256" key="11">
    <source>
        <dbReference type="SAM" id="MobiDB-lite"/>
    </source>
</evidence>
<keyword evidence="2 12" id="KW-0812">Transmembrane</keyword>
<evidence type="ECO:0000256" key="6">
    <source>
        <dbReference type="ARBA" id="ARBA00022989"/>
    </source>
</evidence>
<dbReference type="AlphaFoldDB" id="A0A8S2KH06"/>
<dbReference type="SUPFAM" id="SSF48452">
    <property type="entry name" value="TPR-like"/>
    <property type="match status" value="2"/>
</dbReference>
<keyword evidence="4" id="KW-1000">Mitochondrion outer membrane</keyword>
<dbReference type="EMBL" id="CAJOBI010000923">
    <property type="protein sequence ID" value="CAF3852993.1"/>
    <property type="molecule type" value="Genomic_DNA"/>
</dbReference>
<reference evidence="13" key="1">
    <citation type="submission" date="2021-02" db="EMBL/GenBank/DDBJ databases">
        <authorList>
            <person name="Nowell W R."/>
        </authorList>
    </citation>
    <scope>NUCLEOTIDE SEQUENCE</scope>
</reference>
<evidence type="ECO:0000256" key="4">
    <source>
        <dbReference type="ARBA" id="ARBA00022787"/>
    </source>
</evidence>
<proteinExistence type="inferred from homology"/>
<sequence length="438" mass="49386">MASYLRTVAKSSSSSTSADGPANSLGKRLVKWGLIIGVPTAVCVAAYLVYRQQQEQAKKSAARRSPLPTPMASVNEDTASGLENRTKSRLTVAIELKNEGNLKYRDQKFHEAIEAYTRAIEICPMESTEELSQFYQNRAAAWESLKDYARVIEDCSKAIELNQKYVKCIQRRARAAETIGNFELALEDYSTVCFIDSYQPAYIMAADKVLTDLAKRYMETLPPLKTLLENFTEAHDDFIEALRISPTNLRAKYQKLINDAKIGAKEHRNDRVERALSSFEEYYDTSKQDIYYALAITSCFLDNDRKDKALAYLDKFITHIPSNPTLLALKANCLMSNDPSNNTEAERLYIQALDIDPSNETVLTMFAIFKCNQNQFEEAATLYERAIHCTRGEEKLMQYAALLYAIRAQGRAIKRLNLNFPGGFPQGGALPNWMGGMP</sequence>
<organism evidence="13 14">
    <name type="scientific">Rotaria magnacalcarata</name>
    <dbReference type="NCBI Taxonomy" id="392030"/>
    <lineage>
        <taxon>Eukaryota</taxon>
        <taxon>Metazoa</taxon>
        <taxon>Spiralia</taxon>
        <taxon>Gnathifera</taxon>
        <taxon>Rotifera</taxon>
        <taxon>Eurotatoria</taxon>
        <taxon>Bdelloidea</taxon>
        <taxon>Philodinida</taxon>
        <taxon>Philodinidae</taxon>
        <taxon>Rotaria</taxon>
    </lineage>
</organism>
<feature type="transmembrane region" description="Helical" evidence="12">
    <location>
        <begin position="29"/>
        <end position="50"/>
    </location>
</feature>
<feature type="repeat" description="TPR" evidence="10">
    <location>
        <begin position="93"/>
        <end position="126"/>
    </location>
</feature>
<evidence type="ECO:0000313" key="14">
    <source>
        <dbReference type="Proteomes" id="UP000676336"/>
    </source>
</evidence>
<protein>
    <recommendedName>
        <fullName evidence="15">Mitochondrial import receptor subunit TOM70</fullName>
    </recommendedName>
</protein>